<proteinExistence type="predicted"/>
<keyword evidence="2" id="KW-1185">Reference proteome</keyword>
<protein>
    <submittedName>
        <fullName evidence="1">Uncharacterized protein</fullName>
    </submittedName>
</protein>
<evidence type="ECO:0000313" key="2">
    <source>
        <dbReference type="Proteomes" id="UP000605846"/>
    </source>
</evidence>
<accession>A0A8H7BG96</accession>
<reference evidence="1" key="1">
    <citation type="submission" date="2020-01" db="EMBL/GenBank/DDBJ databases">
        <title>Genome Sequencing of Three Apophysomyces-Like Fungal Strains Confirms a Novel Fungal Genus in the Mucoromycota with divergent Burkholderia-like Endosymbiotic Bacteria.</title>
        <authorList>
            <person name="Stajich J.E."/>
            <person name="Macias A.M."/>
            <person name="Carter-House D."/>
            <person name="Lovett B."/>
            <person name="Kasson L.R."/>
            <person name="Berry K."/>
            <person name="Grigoriev I."/>
            <person name="Chang Y."/>
            <person name="Spatafora J."/>
            <person name="Kasson M.T."/>
        </authorList>
    </citation>
    <scope>NUCLEOTIDE SEQUENCE</scope>
    <source>
        <strain evidence="1">NRRL A-21654</strain>
    </source>
</reference>
<sequence length="84" mass="9442">MSIAQGQLRSPPQEIMKLGIQRDFNTDSQVMRMEDDDDVGMKHYIESSEDQGNGWRSEDEIAIPPMFYASESNLGSTQSLCKAV</sequence>
<dbReference type="Proteomes" id="UP000605846">
    <property type="component" value="Unassembled WGS sequence"/>
</dbReference>
<evidence type="ECO:0000313" key="1">
    <source>
        <dbReference type="EMBL" id="KAF7721679.1"/>
    </source>
</evidence>
<organism evidence="1 2">
    <name type="scientific">Apophysomyces ossiformis</name>
    <dbReference type="NCBI Taxonomy" id="679940"/>
    <lineage>
        <taxon>Eukaryota</taxon>
        <taxon>Fungi</taxon>
        <taxon>Fungi incertae sedis</taxon>
        <taxon>Mucoromycota</taxon>
        <taxon>Mucoromycotina</taxon>
        <taxon>Mucoromycetes</taxon>
        <taxon>Mucorales</taxon>
        <taxon>Mucorineae</taxon>
        <taxon>Mucoraceae</taxon>
        <taxon>Apophysomyces</taxon>
    </lineage>
</organism>
<comment type="caution">
    <text evidence="1">The sequence shown here is derived from an EMBL/GenBank/DDBJ whole genome shotgun (WGS) entry which is preliminary data.</text>
</comment>
<dbReference type="AlphaFoldDB" id="A0A8H7BG96"/>
<name>A0A8H7BG96_9FUNG</name>
<dbReference type="EMBL" id="JABAYA010000243">
    <property type="protein sequence ID" value="KAF7721679.1"/>
    <property type="molecule type" value="Genomic_DNA"/>
</dbReference>
<gene>
    <name evidence="1" type="ORF">EC973_004300</name>
</gene>